<evidence type="ECO:0000313" key="2">
    <source>
        <dbReference type="EMBL" id="JAU62794.1"/>
    </source>
</evidence>
<protein>
    <submittedName>
        <fullName evidence="3">F-box protein</fullName>
    </submittedName>
</protein>
<dbReference type="PANTHER" id="PTHR33784">
    <property type="entry name" value="OS05G0482100 PROTEIN"/>
    <property type="match status" value="1"/>
</dbReference>
<dbReference type="Pfam" id="PF23310">
    <property type="entry name" value="TPR_27"/>
    <property type="match status" value="1"/>
</dbReference>
<dbReference type="PANTHER" id="PTHR33784:SF25">
    <property type="entry name" value="NUCLEIC ACID-BINDING, OB-FOLD-LIKE PROTEIN"/>
    <property type="match status" value="1"/>
</dbReference>
<dbReference type="InterPro" id="IPR057136">
    <property type="entry name" value="At2g35280_TPR_dom"/>
</dbReference>
<dbReference type="EMBL" id="GEVL01014547">
    <property type="protein sequence ID" value="JAU62794.1"/>
    <property type="molecule type" value="Transcribed_RNA"/>
</dbReference>
<dbReference type="EMBL" id="GEVM01018884">
    <property type="protein sequence ID" value="JAU87054.1"/>
    <property type="molecule type" value="Transcribed_RNA"/>
</dbReference>
<dbReference type="AlphaFoldDB" id="A0A1J3J3H4"/>
<sequence length="213" mass="24561">MDPNQKNVSLIESLPNGVIGVIVEKIGASSAVDFHNTIRTCKEINKVADNRQVYRTLSLAPLVKKPLAAERYTKIMEKCLHHNNRQAHYIKGLVAYFHHQDLNTGLYHFSIAADLDLKEAIYIYALLLLCNGVTEEGEVYFSKLRWDKQPAAVDACWKKIKTSLHGMNVVVRRRYLRSIRKMKPPNTCHLNDMDNTCAKCFYYKCMTKFVHMR</sequence>
<gene>
    <name evidence="2" type="ORF">LE_TR689_c1_g1_i1_g.1813</name>
    <name evidence="3" type="ORF">MP_TR7884_c21_g1_i1_g.23275</name>
</gene>
<evidence type="ECO:0000259" key="1">
    <source>
        <dbReference type="Pfam" id="PF23310"/>
    </source>
</evidence>
<dbReference type="InterPro" id="IPR040338">
    <property type="entry name" value="At1g67623-like"/>
</dbReference>
<evidence type="ECO:0000313" key="3">
    <source>
        <dbReference type="EMBL" id="JAU87054.1"/>
    </source>
</evidence>
<accession>A0A1J3J3H4</accession>
<name>A0A1J3J3H4_NOCCA</name>
<organism evidence="3">
    <name type="scientific">Noccaea caerulescens</name>
    <name type="common">Alpine penny-cress</name>
    <name type="synonym">Thlaspi caerulescens</name>
    <dbReference type="NCBI Taxonomy" id="107243"/>
    <lineage>
        <taxon>Eukaryota</taxon>
        <taxon>Viridiplantae</taxon>
        <taxon>Streptophyta</taxon>
        <taxon>Embryophyta</taxon>
        <taxon>Tracheophyta</taxon>
        <taxon>Spermatophyta</taxon>
        <taxon>Magnoliopsida</taxon>
        <taxon>eudicotyledons</taxon>
        <taxon>Gunneridae</taxon>
        <taxon>Pentapetalae</taxon>
        <taxon>rosids</taxon>
        <taxon>malvids</taxon>
        <taxon>Brassicales</taxon>
        <taxon>Brassicaceae</taxon>
        <taxon>Coluteocarpeae</taxon>
        <taxon>Noccaea</taxon>
    </lineage>
</organism>
<dbReference type="SUPFAM" id="SSF81901">
    <property type="entry name" value="HCP-like"/>
    <property type="match status" value="1"/>
</dbReference>
<reference evidence="3" key="1">
    <citation type="submission" date="2016-07" db="EMBL/GenBank/DDBJ databases">
        <title>De novo transcriptome assembly of four accessions of the metal hyperaccumulator plant Noccaea caerulescens.</title>
        <authorList>
            <person name="Blande D."/>
            <person name="Halimaa P."/>
            <person name="Tervahauta A.I."/>
            <person name="Aarts M.G."/>
            <person name="Karenlampi S.O."/>
        </authorList>
    </citation>
    <scope>NUCLEOTIDE SEQUENCE</scope>
</reference>
<feature type="domain" description="At2g35280-like TPR" evidence="1">
    <location>
        <begin position="72"/>
        <end position="163"/>
    </location>
</feature>
<proteinExistence type="predicted"/>